<dbReference type="GO" id="GO:0003677">
    <property type="term" value="F:DNA binding"/>
    <property type="evidence" value="ECO:0007669"/>
    <property type="project" value="UniProtKB-KW"/>
</dbReference>
<feature type="region of interest" description="Disordered" evidence="5">
    <location>
        <begin position="1"/>
        <end position="48"/>
    </location>
</feature>
<sequence>MATKKAVPKTLKVDAKVRESDKQSKAPEKKLSKSTAKKASPGVKETKSSKTQKILESQLYKSNLERLQTVNEELLAFQALEKAEANNYERAFVLESGSKKAKYKNAKSLLTTVWPTLFNQATKPKKGKNKLTERELFMYLEDHEILFEDFWAALAFKLAENNIKITELDEEEEDAHLEYQDENIASFKFYHSSSTKDKMSDSSKSFLSTLCFSKMLTADEEKQIAQLMDTPERKGFAEKQLMTSNLRLVISVAKKYLNCGFNLGDLIQEGVFGLRKAITKFDYKFGNKFSTYATWWIRQAITRSIADQSKIIRIPVHMMEIINKLTKAEKDLILKNGNTPSLEELSSEMQKYGTQFTPQKISEIKKINVDLVSLDKPISNNENSNFSDFVREDGENSNPELLASKNFVGEGLQKVLKKTLNADELLILSLLFGLGNNSSYSIDQLAQLFLKDRSFYSKLQDKRIKQLLRPSTGEADDELDGAPKPTARRKGKPGASASSIKLVTEHIKKVEEKALKKLREKAKSGVISSSLLNLYSNNSL</sequence>
<accession>G8C372</accession>
<dbReference type="InterPro" id="IPR013325">
    <property type="entry name" value="RNA_pol_sigma_r2"/>
</dbReference>
<dbReference type="KEGG" id="mhb:MHM_02520"/>
<evidence type="ECO:0000256" key="2">
    <source>
        <dbReference type="ARBA" id="ARBA00023082"/>
    </source>
</evidence>
<evidence type="ECO:0000259" key="6">
    <source>
        <dbReference type="Pfam" id="PF04539"/>
    </source>
</evidence>
<dbReference type="EMBL" id="HE613254">
    <property type="protein sequence ID" value="CCE66770.1"/>
    <property type="molecule type" value="Genomic_DNA"/>
</dbReference>
<dbReference type="NCBIfam" id="TIGR02937">
    <property type="entry name" value="sigma70-ECF"/>
    <property type="match status" value="1"/>
</dbReference>
<keyword evidence="3" id="KW-0238">DNA-binding</keyword>
<feature type="region of interest" description="Disordered" evidence="5">
    <location>
        <begin position="470"/>
        <end position="499"/>
    </location>
</feature>
<dbReference type="OrthoDB" id="9809557at2"/>
<dbReference type="HOGENOM" id="CLU_014793_1_0_14"/>
<organism evidence="8">
    <name type="scientific">Candidatus Mycoplasma haematominutum 'Birmingham 1'</name>
    <dbReference type="NCBI Taxonomy" id="1116213"/>
    <lineage>
        <taxon>Bacteria</taxon>
        <taxon>Bacillati</taxon>
        <taxon>Mycoplasmatota</taxon>
        <taxon>Mollicutes</taxon>
        <taxon>Mycoplasmataceae</taxon>
        <taxon>Mycoplasma</taxon>
    </lineage>
</organism>
<dbReference type="GO" id="GO:0006352">
    <property type="term" value="P:DNA-templated transcription initiation"/>
    <property type="evidence" value="ECO:0007669"/>
    <property type="project" value="InterPro"/>
</dbReference>
<keyword evidence="1" id="KW-0805">Transcription regulation</keyword>
<feature type="domain" description="RNA polymerase sigma-70 region 3" evidence="6">
    <location>
        <begin position="322"/>
        <end position="399"/>
    </location>
</feature>
<protein>
    <submittedName>
        <fullName evidence="8">RNA polymerase sigma factor RpoD</fullName>
    </submittedName>
</protein>
<feature type="compositionally biased region" description="Basic and acidic residues" evidence="5">
    <location>
        <begin position="11"/>
        <end position="31"/>
    </location>
</feature>
<reference evidence="8" key="1">
    <citation type="submission" date="2011-11" db="EMBL/GenBank/DDBJ databases">
        <title>Complete genome sequence of Candidatus Mycoplasma haemominutum.</title>
        <authorList>
            <person name="Barker E.N."/>
            <person name="Darby A.C."/>
            <person name="Helps C.R."/>
            <person name="Peters I.R."/>
            <person name="Hughes M.A."/>
            <person name="Radford A.D."/>
            <person name="Novacco M."/>
            <person name="Boretti F."/>
            <person name="Hofmann-Lehmann R."/>
            <person name="Tasker S."/>
        </authorList>
    </citation>
    <scope>NUCLEOTIDE SEQUENCE</scope>
    <source>
        <strain evidence="8">Birmingham 1</strain>
    </source>
</reference>
<dbReference type="InterPro" id="IPR000943">
    <property type="entry name" value="RNA_pol_sigma70"/>
</dbReference>
<dbReference type="InterPro" id="IPR036388">
    <property type="entry name" value="WH-like_DNA-bd_sf"/>
</dbReference>
<dbReference type="RefSeq" id="WP_015511635.1">
    <property type="nucleotide sequence ID" value="NC_021007.1"/>
</dbReference>
<proteinExistence type="predicted"/>
<evidence type="ECO:0000259" key="7">
    <source>
        <dbReference type="Pfam" id="PF04542"/>
    </source>
</evidence>
<dbReference type="InterPro" id="IPR007627">
    <property type="entry name" value="RNA_pol_sigma70_r2"/>
</dbReference>
<keyword evidence="4" id="KW-0804">Transcription</keyword>
<gene>
    <name evidence="8" type="primary">rpoD</name>
    <name evidence="8" type="ORF">MHM_02520</name>
</gene>
<dbReference type="PATRIC" id="fig|1116213.3.peg.267"/>
<dbReference type="InterPro" id="IPR050239">
    <property type="entry name" value="Sigma-70_RNA_pol_init_factors"/>
</dbReference>
<dbReference type="PRINTS" id="PR00046">
    <property type="entry name" value="SIGMA70FCT"/>
</dbReference>
<dbReference type="Gene3D" id="1.10.601.10">
    <property type="entry name" value="RNA Polymerase Primary Sigma Factor"/>
    <property type="match status" value="1"/>
</dbReference>
<dbReference type="InterPro" id="IPR013324">
    <property type="entry name" value="RNA_pol_sigma_r3/r4-like"/>
</dbReference>
<evidence type="ECO:0000256" key="1">
    <source>
        <dbReference type="ARBA" id="ARBA00023015"/>
    </source>
</evidence>
<dbReference type="GO" id="GO:0016987">
    <property type="term" value="F:sigma factor activity"/>
    <property type="evidence" value="ECO:0007669"/>
    <property type="project" value="UniProtKB-KW"/>
</dbReference>
<dbReference type="Pfam" id="PF04542">
    <property type="entry name" value="Sigma70_r2"/>
    <property type="match status" value="1"/>
</dbReference>
<feature type="domain" description="RNA polymerase sigma-70 region 2" evidence="7">
    <location>
        <begin position="241"/>
        <end position="310"/>
    </location>
</feature>
<dbReference type="InterPro" id="IPR014284">
    <property type="entry name" value="RNA_pol_sigma-70_dom"/>
</dbReference>
<dbReference type="Pfam" id="PF04539">
    <property type="entry name" value="Sigma70_r3"/>
    <property type="match status" value="1"/>
</dbReference>
<name>G8C372_9MOLU</name>
<reference evidence="8" key="2">
    <citation type="submission" date="2011-11" db="EMBL/GenBank/DDBJ databases">
        <authorList>
            <person name="Barker E."/>
        </authorList>
    </citation>
    <scope>NUCLEOTIDE SEQUENCE</scope>
    <source>
        <strain evidence="8">Birmingham 1</strain>
    </source>
</reference>
<evidence type="ECO:0000313" key="8">
    <source>
        <dbReference type="EMBL" id="CCE66770.1"/>
    </source>
</evidence>
<keyword evidence="2" id="KW-0731">Sigma factor</keyword>
<dbReference type="InterPro" id="IPR007624">
    <property type="entry name" value="RNA_pol_sigma70_r3"/>
</dbReference>
<dbReference type="Gene3D" id="1.10.10.10">
    <property type="entry name" value="Winged helix-like DNA-binding domain superfamily/Winged helix DNA-binding domain"/>
    <property type="match status" value="1"/>
</dbReference>
<dbReference type="SUPFAM" id="SSF88659">
    <property type="entry name" value="Sigma3 and sigma4 domains of RNA polymerase sigma factors"/>
    <property type="match status" value="1"/>
</dbReference>
<dbReference type="AlphaFoldDB" id="G8C372"/>
<evidence type="ECO:0000256" key="5">
    <source>
        <dbReference type="SAM" id="MobiDB-lite"/>
    </source>
</evidence>
<dbReference type="PANTHER" id="PTHR30603:SF60">
    <property type="entry name" value="RNA POLYMERASE SIGMA FACTOR RPOD"/>
    <property type="match status" value="1"/>
</dbReference>
<evidence type="ECO:0000256" key="3">
    <source>
        <dbReference type="ARBA" id="ARBA00023125"/>
    </source>
</evidence>
<dbReference type="PANTHER" id="PTHR30603">
    <property type="entry name" value="RNA POLYMERASE SIGMA FACTOR RPO"/>
    <property type="match status" value="1"/>
</dbReference>
<dbReference type="SUPFAM" id="SSF88946">
    <property type="entry name" value="Sigma2 domain of RNA polymerase sigma factors"/>
    <property type="match status" value="1"/>
</dbReference>
<evidence type="ECO:0000256" key="4">
    <source>
        <dbReference type="ARBA" id="ARBA00023163"/>
    </source>
</evidence>